<organism evidence="1">
    <name type="scientific">virus sp. ct8MV80</name>
    <dbReference type="NCBI Taxonomy" id="2826793"/>
    <lineage>
        <taxon>Viruses</taxon>
    </lineage>
</organism>
<sequence length="169" mass="19176">MLKIVNCENLIELLPNGDKAIIQKPQQIEMIKDLIINYNRGALDYDNIELVCIDAGAGGGGFDISQFLLNDWVGSDGKRHLGLIDEEDPYMKLRADDYPANIRKLQLFNFKRDKVQAYERTQAAINQGLVMFPKSLNARNEMEIEEVASDGTTSIRYEKVSFDEMNSLI</sequence>
<evidence type="ECO:0000313" key="1">
    <source>
        <dbReference type="EMBL" id="DAE27293.1"/>
    </source>
</evidence>
<protein>
    <submittedName>
        <fullName evidence="1">Terminase large subunit</fullName>
    </submittedName>
</protein>
<dbReference type="EMBL" id="BK015835">
    <property type="protein sequence ID" value="DAE27293.1"/>
    <property type="molecule type" value="Genomic_DNA"/>
</dbReference>
<reference evidence="1" key="1">
    <citation type="journal article" date="2021" name="Proc. Natl. Acad. Sci. U.S.A.">
        <title>A Catalog of Tens of Thousands of Viruses from Human Metagenomes Reveals Hidden Associations with Chronic Diseases.</title>
        <authorList>
            <person name="Tisza M.J."/>
            <person name="Buck C.B."/>
        </authorList>
    </citation>
    <scope>NUCLEOTIDE SEQUENCE</scope>
    <source>
        <strain evidence="1">Ct8MV80</strain>
    </source>
</reference>
<accession>A0A8S5R8E0</accession>
<proteinExistence type="predicted"/>
<name>A0A8S5R8E0_9VIRU</name>